<organism evidence="2 3">
    <name type="scientific">Durusdinium trenchii</name>
    <dbReference type="NCBI Taxonomy" id="1381693"/>
    <lineage>
        <taxon>Eukaryota</taxon>
        <taxon>Sar</taxon>
        <taxon>Alveolata</taxon>
        <taxon>Dinophyceae</taxon>
        <taxon>Suessiales</taxon>
        <taxon>Symbiodiniaceae</taxon>
        <taxon>Durusdinium</taxon>
    </lineage>
</organism>
<name>A0ABP0NDN1_9DINO</name>
<gene>
    <name evidence="2" type="ORF">CCMP2556_LOCUS29766</name>
</gene>
<accession>A0ABP0NDN1</accession>
<evidence type="ECO:0000313" key="2">
    <source>
        <dbReference type="EMBL" id="CAK9060504.1"/>
    </source>
</evidence>
<keyword evidence="3" id="KW-1185">Reference proteome</keyword>
<feature type="region of interest" description="Disordered" evidence="1">
    <location>
        <begin position="196"/>
        <end position="218"/>
    </location>
</feature>
<dbReference type="InterPro" id="IPR007438">
    <property type="entry name" value="DUF488"/>
</dbReference>
<protein>
    <submittedName>
        <fullName evidence="2">Uncharacterized protein</fullName>
    </submittedName>
</protein>
<proteinExistence type="predicted"/>
<sequence>MDAPSKPKDQDFARLLTVGHSNHPPEVFLKLLGRWNIKELVDVRSIPSSGKFPHFKKHALQKLLESQGISYRHCPELGNKGVEGGILALLELPEGHTSWTQVSLHVCGGRLAGVPSSGCGSEAPAGLWCHRPAHQAGRNFRTAPRGPCFTVLLRSPKGTAAGTARTNAGLWRGWSTTSWRRLVGAACRRWHSTYSPGTRGTTGTSENSPLEKQGCRRC</sequence>
<dbReference type="PANTHER" id="PTHR39337:SF1">
    <property type="entry name" value="BLR5642 PROTEIN"/>
    <property type="match status" value="1"/>
</dbReference>
<reference evidence="2 3" key="1">
    <citation type="submission" date="2024-02" db="EMBL/GenBank/DDBJ databases">
        <authorList>
            <person name="Chen Y."/>
            <person name="Shah S."/>
            <person name="Dougan E. K."/>
            <person name="Thang M."/>
            <person name="Chan C."/>
        </authorList>
    </citation>
    <scope>NUCLEOTIDE SEQUENCE [LARGE SCALE GENOMIC DNA]</scope>
</reference>
<evidence type="ECO:0000256" key="1">
    <source>
        <dbReference type="SAM" id="MobiDB-lite"/>
    </source>
</evidence>
<evidence type="ECO:0000313" key="3">
    <source>
        <dbReference type="Proteomes" id="UP001642484"/>
    </source>
</evidence>
<feature type="compositionally biased region" description="Polar residues" evidence="1">
    <location>
        <begin position="196"/>
        <end position="210"/>
    </location>
</feature>
<dbReference type="Pfam" id="PF04343">
    <property type="entry name" value="DUF488"/>
    <property type="match status" value="1"/>
</dbReference>
<dbReference type="Proteomes" id="UP001642484">
    <property type="component" value="Unassembled WGS sequence"/>
</dbReference>
<dbReference type="EMBL" id="CAXAMN010021529">
    <property type="protein sequence ID" value="CAK9060504.1"/>
    <property type="molecule type" value="Genomic_DNA"/>
</dbReference>
<comment type="caution">
    <text evidence="2">The sequence shown here is derived from an EMBL/GenBank/DDBJ whole genome shotgun (WGS) entry which is preliminary data.</text>
</comment>
<dbReference type="PANTHER" id="PTHR39337">
    <property type="entry name" value="BLR5642 PROTEIN"/>
    <property type="match status" value="1"/>
</dbReference>